<dbReference type="Pfam" id="PF01266">
    <property type="entry name" value="DAO"/>
    <property type="match status" value="1"/>
</dbReference>
<dbReference type="PANTHER" id="PTHR13847:SF275">
    <property type="entry name" value="GAMMA-GLUTAMYLPUTRESCINE OXIDOREDUCTASE"/>
    <property type="match status" value="1"/>
</dbReference>
<dbReference type="RefSeq" id="WP_071481498.1">
    <property type="nucleotide sequence ID" value="NZ_CP024899.1"/>
</dbReference>
<dbReference type="Proteomes" id="UP000228948">
    <property type="component" value="Chromosome"/>
</dbReference>
<dbReference type="KEGG" id="rbg:BG454_15485"/>
<evidence type="ECO:0000256" key="1">
    <source>
        <dbReference type="ARBA" id="ARBA00023002"/>
    </source>
</evidence>
<dbReference type="STRING" id="441209.GCA_001870665_02881"/>
<organism evidence="3 4">
    <name type="scientific">Roseinatronobacter bogoriensis subsp. barguzinensis</name>
    <dbReference type="NCBI Taxonomy" id="441209"/>
    <lineage>
        <taxon>Bacteria</taxon>
        <taxon>Pseudomonadati</taxon>
        <taxon>Pseudomonadota</taxon>
        <taxon>Alphaproteobacteria</taxon>
        <taxon>Rhodobacterales</taxon>
        <taxon>Paracoccaceae</taxon>
        <taxon>Roseinatronobacter</taxon>
    </lineage>
</organism>
<dbReference type="InterPro" id="IPR036188">
    <property type="entry name" value="FAD/NAD-bd_sf"/>
</dbReference>
<dbReference type="Gene3D" id="3.50.50.60">
    <property type="entry name" value="FAD/NAD(P)-binding domain"/>
    <property type="match status" value="1"/>
</dbReference>
<sequence>MTSEPNLWRVTSRESVDAQPLSDDLSVDLAVIGGGFTGCAAALEAARAGASVCLLEAEQIGHGGSGRNVGLVNAGLWLPPQAVIDQMGQQAGLHLVQTLAQAPEQVFALIAREGIECDATRNGTLHLAHSAAGLRDLQERYRQGVALGAPLRLLDAQETAQRVGSDQFHGALFDPRAGTIQPLAYVQGLARAAQAAGAALHIQSPVTSLERAQGEWVLRSNGHTVRARKVLVATNAYHLGITAPFQPHFVPVHYSQYATDPLPEALRKVILPGGEGCWDTALVMSSMRMDQAGRLILGGIGNGEGVAGGLHAAWAQRKISAVFPALKGYSLRHGWAGRIAMTKDHLPKIVAFGPDALACFGYSGRGIGPGTVFGLNAVQALLRGDTEGLPVAPVTSHIEHFTTPRALWVEAGASLVHAGAARFGSGKPQP</sequence>
<dbReference type="AlphaFoldDB" id="A0A2K8KC83"/>
<protein>
    <submittedName>
        <fullName evidence="3">FAD-binding oxidoreductase</fullName>
    </submittedName>
</protein>
<evidence type="ECO:0000313" key="4">
    <source>
        <dbReference type="Proteomes" id="UP000228948"/>
    </source>
</evidence>
<name>A0A2K8KC83_9RHOB</name>
<dbReference type="InterPro" id="IPR006076">
    <property type="entry name" value="FAD-dep_OxRdtase"/>
</dbReference>
<keyword evidence="1" id="KW-0560">Oxidoreductase</keyword>
<dbReference type="GO" id="GO:0016491">
    <property type="term" value="F:oxidoreductase activity"/>
    <property type="evidence" value="ECO:0007669"/>
    <property type="project" value="UniProtKB-KW"/>
</dbReference>
<reference evidence="3 4" key="1">
    <citation type="submission" date="2017-11" db="EMBL/GenBank/DDBJ databases">
        <title>Revised Sequence and Annotation of the Rhodobaca barguzinensis strain alga05 Genome.</title>
        <authorList>
            <person name="Kopejtka K."/>
            <person name="Tomasch J.M."/>
            <person name="Bunk B."/>
            <person name="Koblizek M."/>
        </authorList>
    </citation>
    <scope>NUCLEOTIDE SEQUENCE [LARGE SCALE GENOMIC DNA]</scope>
    <source>
        <strain evidence="4">alga05</strain>
    </source>
</reference>
<dbReference type="Gene3D" id="3.30.9.10">
    <property type="entry name" value="D-Amino Acid Oxidase, subunit A, domain 2"/>
    <property type="match status" value="1"/>
</dbReference>
<gene>
    <name evidence="3" type="ORF">BG454_15485</name>
</gene>
<accession>A0A2K8KC83</accession>
<dbReference type="SUPFAM" id="SSF51905">
    <property type="entry name" value="FAD/NAD(P)-binding domain"/>
    <property type="match status" value="1"/>
</dbReference>
<proteinExistence type="predicted"/>
<dbReference type="GO" id="GO:0005737">
    <property type="term" value="C:cytoplasm"/>
    <property type="evidence" value="ECO:0007669"/>
    <property type="project" value="TreeGrafter"/>
</dbReference>
<dbReference type="EMBL" id="CP024899">
    <property type="protein sequence ID" value="ATX67047.1"/>
    <property type="molecule type" value="Genomic_DNA"/>
</dbReference>
<evidence type="ECO:0000259" key="2">
    <source>
        <dbReference type="Pfam" id="PF01266"/>
    </source>
</evidence>
<keyword evidence="4" id="KW-1185">Reference proteome</keyword>
<dbReference type="OrthoDB" id="9806601at2"/>
<feature type="domain" description="FAD dependent oxidoreductase" evidence="2">
    <location>
        <begin position="28"/>
        <end position="374"/>
    </location>
</feature>
<dbReference type="PANTHER" id="PTHR13847">
    <property type="entry name" value="SARCOSINE DEHYDROGENASE-RELATED"/>
    <property type="match status" value="1"/>
</dbReference>
<evidence type="ECO:0000313" key="3">
    <source>
        <dbReference type="EMBL" id="ATX67047.1"/>
    </source>
</evidence>